<feature type="region of interest" description="Disordered" evidence="2">
    <location>
        <begin position="1"/>
        <end position="75"/>
    </location>
</feature>
<keyword evidence="4" id="KW-1185">Reference proteome</keyword>
<reference evidence="4" key="1">
    <citation type="journal article" date="2023" name="Commun. Biol.">
        <title>Genome analysis of Parmales, the sister group of diatoms, reveals the evolutionary specialization of diatoms from phago-mixotrophs to photoautotrophs.</title>
        <authorList>
            <person name="Ban H."/>
            <person name="Sato S."/>
            <person name="Yoshikawa S."/>
            <person name="Yamada K."/>
            <person name="Nakamura Y."/>
            <person name="Ichinomiya M."/>
            <person name="Sato N."/>
            <person name="Blanc-Mathieu R."/>
            <person name="Endo H."/>
            <person name="Kuwata A."/>
            <person name="Ogata H."/>
        </authorList>
    </citation>
    <scope>NUCLEOTIDE SEQUENCE [LARGE SCALE GENOMIC DNA]</scope>
    <source>
        <strain evidence="4">NIES 3701</strain>
    </source>
</reference>
<proteinExistence type="predicted"/>
<feature type="compositionally biased region" description="Low complexity" evidence="2">
    <location>
        <begin position="101"/>
        <end position="113"/>
    </location>
</feature>
<evidence type="ECO:0000313" key="4">
    <source>
        <dbReference type="Proteomes" id="UP001165085"/>
    </source>
</evidence>
<organism evidence="3 4">
    <name type="scientific">Triparma strigata</name>
    <dbReference type="NCBI Taxonomy" id="1606541"/>
    <lineage>
        <taxon>Eukaryota</taxon>
        <taxon>Sar</taxon>
        <taxon>Stramenopiles</taxon>
        <taxon>Ochrophyta</taxon>
        <taxon>Bolidophyceae</taxon>
        <taxon>Parmales</taxon>
        <taxon>Triparmaceae</taxon>
        <taxon>Triparma</taxon>
    </lineage>
</organism>
<feature type="compositionally biased region" description="Basic residues" evidence="2">
    <location>
        <begin position="53"/>
        <end position="69"/>
    </location>
</feature>
<dbReference type="PANTHER" id="PTHR43215">
    <property type="entry name" value="RADIAL SPOKE HEAD 1 HOMOLOG"/>
    <property type="match status" value="1"/>
</dbReference>
<dbReference type="AlphaFoldDB" id="A0A9W7EGF1"/>
<evidence type="ECO:0000256" key="1">
    <source>
        <dbReference type="ARBA" id="ARBA00022737"/>
    </source>
</evidence>
<accession>A0A9W7EGF1</accession>
<protein>
    <submittedName>
        <fullName evidence="3">Uncharacterized protein</fullName>
    </submittedName>
</protein>
<dbReference type="Pfam" id="PF02493">
    <property type="entry name" value="MORN"/>
    <property type="match status" value="6"/>
</dbReference>
<name>A0A9W7EGF1_9STRA</name>
<dbReference type="OrthoDB" id="270720at2759"/>
<dbReference type="Gene3D" id="2.20.110.10">
    <property type="entry name" value="Histone H3 K4-specific methyltransferase SET7/9 N-terminal domain"/>
    <property type="match status" value="2"/>
</dbReference>
<dbReference type="InterPro" id="IPR003409">
    <property type="entry name" value="MORN"/>
</dbReference>
<dbReference type="Proteomes" id="UP001165085">
    <property type="component" value="Unassembled WGS sequence"/>
</dbReference>
<sequence length="633" mass="71148">MSMLAALGELKKKSGGQLKSPTGNRRVSVKPKSHASNEGGGSMMQEFQAKLKSLAKTKKDARHLGRRRSSILNPGANLQEFQAKLQSLQPADISGGTAPVSPSSRRSLSSQPSTIAEEEGEDPNSDDNSYSGNEESDFFYALRACNFDLVKDSLQKHPSLIDVEFGVHIAFDTQNSMPLVKNHRIYMYNGDPDKEGFCNAMHVAAEAGGKDIVMFLHEIDRELFDTEDYREKLPGEIANGRAVDAFKEIEGKTFEGHEQFEGEEDEEGRNHVGKIWKKLEGYEEDEYVYYEGHFKDNLYHGKGTLYFPGTEVMQYDGDFVAGKFDGHGVLFFEPQKPDGTLDRESSDRKKKEYIGAFKDGMKHGHGVEYHREPPDGTSKETIWFEGSFKNGKRSGYGKETYSDGIYYEGHFEEGMKQGAGTYYNVDGRYEGMFDTDHRQGKGSFYKKDGSWFTCEWDNDQRVKGTDVQNKFVADPIDLFGTDDPDYLHNKQFGGVADSTLFDRDMTEDAFIVRMALVFLDGFAQIMDKKRFNDCEGPRGDKILEILQDICARAKEEVILNARENARLGARANILQGDASTLSGTEEKSDAYVFQDGLLAEKLIMDVLHCSDDGRNRMAKRLAVSLMKARLNFS</sequence>
<evidence type="ECO:0000256" key="2">
    <source>
        <dbReference type="SAM" id="MobiDB-lite"/>
    </source>
</evidence>
<dbReference type="EMBL" id="BRXY01000215">
    <property type="protein sequence ID" value="GMH77913.1"/>
    <property type="molecule type" value="Genomic_DNA"/>
</dbReference>
<dbReference type="PANTHER" id="PTHR43215:SF14">
    <property type="entry name" value="RADIAL SPOKE HEAD 1 HOMOLOG"/>
    <property type="match status" value="1"/>
</dbReference>
<feature type="compositionally biased region" description="Acidic residues" evidence="2">
    <location>
        <begin position="116"/>
        <end position="125"/>
    </location>
</feature>
<feature type="region of interest" description="Disordered" evidence="2">
    <location>
        <begin position="91"/>
        <end position="132"/>
    </location>
</feature>
<dbReference type="SMART" id="SM00698">
    <property type="entry name" value="MORN"/>
    <property type="match status" value="6"/>
</dbReference>
<evidence type="ECO:0000313" key="3">
    <source>
        <dbReference type="EMBL" id="GMH77913.1"/>
    </source>
</evidence>
<comment type="caution">
    <text evidence="3">The sequence shown here is derived from an EMBL/GenBank/DDBJ whole genome shotgun (WGS) entry which is preliminary data.</text>
</comment>
<keyword evidence="1" id="KW-0677">Repeat</keyword>
<gene>
    <name evidence="3" type="ORF">TrST_g7820</name>
</gene>
<dbReference type="SUPFAM" id="SSF82185">
    <property type="entry name" value="Histone H3 K4-specific methyltransferase SET7/9 N-terminal domain"/>
    <property type="match status" value="2"/>
</dbReference>